<dbReference type="GO" id="GO:0016787">
    <property type="term" value="F:hydrolase activity"/>
    <property type="evidence" value="ECO:0007669"/>
    <property type="project" value="UniProtKB-ARBA"/>
</dbReference>
<protein>
    <submittedName>
        <fullName evidence="1">Type I phosphodiesterase/nucleotide pyrophosphatase</fullName>
    </submittedName>
</protein>
<dbReference type="AlphaFoldDB" id="A0A2V4VRB8"/>
<evidence type="ECO:0000313" key="1">
    <source>
        <dbReference type="EMBL" id="PYE47290.1"/>
    </source>
</evidence>
<comment type="caution">
    <text evidence="1">The sequence shown here is derived from an EMBL/GenBank/DDBJ whole genome shotgun (WGS) entry which is preliminary data.</text>
</comment>
<dbReference type="PANTHER" id="PTHR10151:SF120">
    <property type="entry name" value="BIS(5'-ADENOSYL)-TRIPHOSPHATASE"/>
    <property type="match status" value="1"/>
</dbReference>
<reference evidence="1 2" key="1">
    <citation type="submission" date="2018-06" db="EMBL/GenBank/DDBJ databases">
        <title>Genomic Encyclopedia of Type Strains, Phase III (KMG-III): the genomes of soil and plant-associated and newly described type strains.</title>
        <authorList>
            <person name="Whitman W."/>
        </authorList>
    </citation>
    <scope>NUCLEOTIDE SEQUENCE [LARGE SCALE GENOMIC DNA]</scope>
    <source>
        <strain evidence="1 2">CECT 7022</strain>
    </source>
</reference>
<evidence type="ECO:0000313" key="2">
    <source>
        <dbReference type="Proteomes" id="UP000247790"/>
    </source>
</evidence>
<dbReference type="EMBL" id="QJSW01000014">
    <property type="protein sequence ID" value="PYE47290.1"/>
    <property type="molecule type" value="Genomic_DNA"/>
</dbReference>
<dbReference type="PANTHER" id="PTHR10151">
    <property type="entry name" value="ECTONUCLEOTIDE PYROPHOSPHATASE/PHOSPHODIESTERASE"/>
    <property type="match status" value="1"/>
</dbReference>
<dbReference type="Gene3D" id="3.40.720.10">
    <property type="entry name" value="Alkaline Phosphatase, subunit A"/>
    <property type="match status" value="1"/>
</dbReference>
<sequence length="543" mass="60936">MIWDAAANWVVQKLMNEGILPNLQVLASEGEYSEIQPPYPNCQTPPSLATLFTGSSLLKHGITGFRVPNYNNVRFPEVGFNIPLQVETIWEHLNIFGYVSSFSHIPWVKKKYLSENKNSNYIEGYSSPLLKSGAVRIENIDMDVPMTLNLESFTFQITTRNTSVKVKEISTQKSIDYCYSSNLEFKMFNNKNQGTLIAVYQDFNQNLYIVHTGIWEVVTHGEFSPDCKTFIGEGLGRLYRSGFFGPKLVEGGDGFAERCLTDSILQVGKYFAECANNVIQNSKDSQLVLSYQPCIDDIEHELLGWCDPASNRYSSEHAEAIWSYIKEVYQFVDNHLGHIKSFLSSGDLLFVTSDHGMAGVSQMVNINELFRMHGLLSVDSDNCIDLDDSLVIYHPANNGSIWILNPKLKGDESLIAYKSRIVKSVIDILTHWQEEYGNKVIGEIISLIDKPREGTDMLGDMLILAAPGYEFSANLQTKGRVVVPFPKTASHGTYNGLQSLHGIFVGAIVGSTKVSLKKPINNNQDIFPFICNYFNLQLPNHLS</sequence>
<dbReference type="SUPFAM" id="SSF53649">
    <property type="entry name" value="Alkaline phosphatase-like"/>
    <property type="match status" value="1"/>
</dbReference>
<organism evidence="1 2">
    <name type="scientific">Paenibacillus barcinonensis</name>
    <dbReference type="NCBI Taxonomy" id="198119"/>
    <lineage>
        <taxon>Bacteria</taxon>
        <taxon>Bacillati</taxon>
        <taxon>Bacillota</taxon>
        <taxon>Bacilli</taxon>
        <taxon>Bacillales</taxon>
        <taxon>Paenibacillaceae</taxon>
        <taxon>Paenibacillus</taxon>
    </lineage>
</organism>
<dbReference type="Pfam" id="PF01663">
    <property type="entry name" value="Phosphodiest"/>
    <property type="match status" value="2"/>
</dbReference>
<accession>A0A2V4VRB8</accession>
<gene>
    <name evidence="1" type="ORF">DFQ00_11430</name>
</gene>
<name>A0A2V4VRB8_PAEBA</name>
<dbReference type="InterPro" id="IPR002591">
    <property type="entry name" value="Phosphodiest/P_Trfase"/>
</dbReference>
<dbReference type="Proteomes" id="UP000247790">
    <property type="component" value="Unassembled WGS sequence"/>
</dbReference>
<dbReference type="OrthoDB" id="8580666at2"/>
<proteinExistence type="predicted"/>
<dbReference type="InterPro" id="IPR017850">
    <property type="entry name" value="Alkaline_phosphatase_core_sf"/>
</dbReference>